<dbReference type="SMART" id="SM00338">
    <property type="entry name" value="BRLZ"/>
    <property type="match status" value="1"/>
</dbReference>
<dbReference type="PANTHER" id="PTHR45967:SF38">
    <property type="entry name" value="G-BOX-BINDING FACTOR 2"/>
    <property type="match status" value="1"/>
</dbReference>
<evidence type="ECO:0000256" key="8">
    <source>
        <dbReference type="SAM" id="MobiDB-lite"/>
    </source>
</evidence>
<comment type="caution">
    <text evidence="10">The sequence shown here is derived from an EMBL/GenBank/DDBJ whole genome shotgun (WGS) entry which is preliminary data.</text>
</comment>
<dbReference type="GO" id="GO:0005634">
    <property type="term" value="C:nucleus"/>
    <property type="evidence" value="ECO:0007669"/>
    <property type="project" value="UniProtKB-SubCell"/>
</dbReference>
<dbReference type="Proteomes" id="UP001489004">
    <property type="component" value="Unassembled WGS sequence"/>
</dbReference>
<evidence type="ECO:0000313" key="10">
    <source>
        <dbReference type="EMBL" id="KAK9823792.1"/>
    </source>
</evidence>
<evidence type="ECO:0000256" key="2">
    <source>
        <dbReference type="ARBA" id="ARBA00007163"/>
    </source>
</evidence>
<gene>
    <name evidence="10" type="ORF">WJX72_005527</name>
</gene>
<evidence type="ECO:0000256" key="7">
    <source>
        <dbReference type="SAM" id="Coils"/>
    </source>
</evidence>
<keyword evidence="7" id="KW-0175">Coiled coil</keyword>
<name>A0AAW1QQT7_9CHLO</name>
<dbReference type="GO" id="GO:0043565">
    <property type="term" value="F:sequence-specific DNA binding"/>
    <property type="evidence" value="ECO:0007669"/>
    <property type="project" value="InterPro"/>
</dbReference>
<comment type="similarity">
    <text evidence="2">Belongs to the bZIP family.</text>
</comment>
<dbReference type="EMBL" id="JALJOR010000002">
    <property type="protein sequence ID" value="KAK9823792.1"/>
    <property type="molecule type" value="Genomic_DNA"/>
</dbReference>
<feature type="domain" description="BZIP" evidence="9">
    <location>
        <begin position="256"/>
        <end position="319"/>
    </location>
</feature>
<evidence type="ECO:0000256" key="4">
    <source>
        <dbReference type="ARBA" id="ARBA00023125"/>
    </source>
</evidence>
<dbReference type="PROSITE" id="PS00036">
    <property type="entry name" value="BZIP_BASIC"/>
    <property type="match status" value="1"/>
</dbReference>
<accession>A0AAW1QQT7</accession>
<dbReference type="Gene3D" id="1.20.5.170">
    <property type="match status" value="1"/>
</dbReference>
<keyword evidence="4" id="KW-0238">DNA-binding</keyword>
<dbReference type="CDD" id="cd14702">
    <property type="entry name" value="bZIP_plant_GBF1"/>
    <property type="match status" value="1"/>
</dbReference>
<evidence type="ECO:0000256" key="5">
    <source>
        <dbReference type="ARBA" id="ARBA00023163"/>
    </source>
</evidence>
<proteinExistence type="inferred from homology"/>
<feature type="region of interest" description="Disordered" evidence="8">
    <location>
        <begin position="171"/>
        <end position="256"/>
    </location>
</feature>
<dbReference type="InterPro" id="IPR046347">
    <property type="entry name" value="bZIP_sf"/>
</dbReference>
<keyword evidence="11" id="KW-1185">Reference proteome</keyword>
<evidence type="ECO:0000256" key="3">
    <source>
        <dbReference type="ARBA" id="ARBA00023015"/>
    </source>
</evidence>
<dbReference type="GO" id="GO:0003700">
    <property type="term" value="F:DNA-binding transcription factor activity"/>
    <property type="evidence" value="ECO:0007669"/>
    <property type="project" value="InterPro"/>
</dbReference>
<dbReference type="InterPro" id="IPR045314">
    <property type="entry name" value="bZIP_plant_GBF1"/>
</dbReference>
<keyword evidence="6" id="KW-0539">Nucleus</keyword>
<organism evidence="10 11">
    <name type="scientific">[Myrmecia] bisecta</name>
    <dbReference type="NCBI Taxonomy" id="41462"/>
    <lineage>
        <taxon>Eukaryota</taxon>
        <taxon>Viridiplantae</taxon>
        <taxon>Chlorophyta</taxon>
        <taxon>core chlorophytes</taxon>
        <taxon>Trebouxiophyceae</taxon>
        <taxon>Trebouxiales</taxon>
        <taxon>Trebouxiaceae</taxon>
        <taxon>Myrmecia</taxon>
    </lineage>
</organism>
<feature type="region of interest" description="Disordered" evidence="8">
    <location>
        <begin position="90"/>
        <end position="122"/>
    </location>
</feature>
<sequence length="458" mass="48950">MPQPGVCDLAQSMDFDPTFTKQAADSCPADGTEDFIQSALNLLEETGGLCGTGLENAPAAPLARDGSAQSNLSKDAAAYLAYSICQDTTEKPGVKSIDSPGSGHSITSSLPPSSQPASTEMPHDELCACAATPGAVAPANGPAAAVMTEKRTRHAPPAIMEDYAFLSDELASEYEPESDQDEEEDDQDDDDFVKQLGSKKASALASHVGRNSERPAVCRSPRRSTRGGPKVKEKRKVGRPVSYQGDPNAPHLTEAEKRRIKRRIANRESARRVRQKRQGQLEELQDKMQGLQGRNQQLQQRCMEAEKQMPILQQRMLQMRSHWLDAAAKNMHQHRELARLHKQLEADAKLLEGSALLQGGAIPSRNLLILRSAPLDMTSSGALNLIAPSVTSTGAAAVGASEPASGAALSTLGLIPGELVPLTTDAKEGDQGLMAACGLNLNLNLPCGQFMGFDWSAP</sequence>
<dbReference type="PROSITE" id="PS50217">
    <property type="entry name" value="BZIP"/>
    <property type="match status" value="1"/>
</dbReference>
<dbReference type="InterPro" id="IPR044827">
    <property type="entry name" value="GBF-like"/>
</dbReference>
<protein>
    <recommendedName>
        <fullName evidence="9">BZIP domain-containing protein</fullName>
    </recommendedName>
</protein>
<evidence type="ECO:0000256" key="1">
    <source>
        <dbReference type="ARBA" id="ARBA00004123"/>
    </source>
</evidence>
<evidence type="ECO:0000313" key="11">
    <source>
        <dbReference type="Proteomes" id="UP001489004"/>
    </source>
</evidence>
<feature type="coiled-coil region" evidence="7">
    <location>
        <begin position="267"/>
        <end position="315"/>
    </location>
</feature>
<dbReference type="Pfam" id="PF00170">
    <property type="entry name" value="bZIP_1"/>
    <property type="match status" value="1"/>
</dbReference>
<feature type="compositionally biased region" description="Acidic residues" evidence="8">
    <location>
        <begin position="171"/>
        <end position="191"/>
    </location>
</feature>
<keyword evidence="3" id="KW-0805">Transcription regulation</keyword>
<dbReference type="PANTHER" id="PTHR45967">
    <property type="entry name" value="G-BOX-BINDING FACTOR 3-RELATED"/>
    <property type="match status" value="1"/>
</dbReference>
<evidence type="ECO:0000259" key="9">
    <source>
        <dbReference type="PROSITE" id="PS50217"/>
    </source>
</evidence>
<dbReference type="AlphaFoldDB" id="A0AAW1QQT7"/>
<evidence type="ECO:0000256" key="6">
    <source>
        <dbReference type="ARBA" id="ARBA00023242"/>
    </source>
</evidence>
<keyword evidence="5" id="KW-0804">Transcription</keyword>
<dbReference type="InterPro" id="IPR004827">
    <property type="entry name" value="bZIP"/>
</dbReference>
<dbReference type="SUPFAM" id="SSF57959">
    <property type="entry name" value="Leucine zipper domain"/>
    <property type="match status" value="1"/>
</dbReference>
<feature type="compositionally biased region" description="Polar residues" evidence="8">
    <location>
        <begin position="102"/>
        <end position="118"/>
    </location>
</feature>
<reference evidence="10 11" key="1">
    <citation type="journal article" date="2024" name="Nat. Commun.">
        <title>Phylogenomics reveals the evolutionary origins of lichenization in chlorophyte algae.</title>
        <authorList>
            <person name="Puginier C."/>
            <person name="Libourel C."/>
            <person name="Otte J."/>
            <person name="Skaloud P."/>
            <person name="Haon M."/>
            <person name="Grisel S."/>
            <person name="Petersen M."/>
            <person name="Berrin J.G."/>
            <person name="Delaux P.M."/>
            <person name="Dal Grande F."/>
            <person name="Keller J."/>
        </authorList>
    </citation>
    <scope>NUCLEOTIDE SEQUENCE [LARGE SCALE GENOMIC DNA]</scope>
    <source>
        <strain evidence="10 11">SAG 2043</strain>
    </source>
</reference>
<comment type="subcellular location">
    <subcellularLocation>
        <location evidence="1">Nucleus</location>
    </subcellularLocation>
</comment>